<name>A0A177B9K5_9BILA</name>
<dbReference type="InterPro" id="IPR015424">
    <property type="entry name" value="PyrdxlP-dep_Trfase"/>
</dbReference>
<dbReference type="GO" id="GO:0005739">
    <property type="term" value="C:mitochondrion"/>
    <property type="evidence" value="ECO:0007669"/>
    <property type="project" value="TreeGrafter"/>
</dbReference>
<feature type="modified residue" description="N6-(pyridoxal phosphate)lysine" evidence="7">
    <location>
        <position position="196"/>
    </location>
</feature>
<comment type="function">
    <text evidence="8">Interconversion of serine and glycine.</text>
</comment>
<organism evidence="10 11">
    <name type="scientific">Intoshia linei</name>
    <dbReference type="NCBI Taxonomy" id="1819745"/>
    <lineage>
        <taxon>Eukaryota</taxon>
        <taxon>Metazoa</taxon>
        <taxon>Spiralia</taxon>
        <taxon>Lophotrochozoa</taxon>
        <taxon>Mesozoa</taxon>
        <taxon>Orthonectida</taxon>
        <taxon>Rhopaluridae</taxon>
        <taxon>Intoshia</taxon>
    </lineage>
</organism>
<dbReference type="GO" id="GO:0035999">
    <property type="term" value="P:tetrahydrofolate interconversion"/>
    <property type="evidence" value="ECO:0007669"/>
    <property type="project" value="UniProtKB-UniPathway"/>
</dbReference>
<dbReference type="EC" id="2.1.2.1" evidence="8"/>
<dbReference type="Pfam" id="PF00464">
    <property type="entry name" value="SHMT"/>
    <property type="match status" value="1"/>
</dbReference>
<dbReference type="AlphaFoldDB" id="A0A177B9K5"/>
<evidence type="ECO:0000313" key="10">
    <source>
        <dbReference type="EMBL" id="OAF70114.1"/>
    </source>
</evidence>
<evidence type="ECO:0000256" key="5">
    <source>
        <dbReference type="ARBA" id="ARBA00022679"/>
    </source>
</evidence>
<protein>
    <recommendedName>
        <fullName evidence="8">Serine hydroxymethyltransferase</fullName>
        <ecNumber evidence="8">2.1.2.1</ecNumber>
    </recommendedName>
</protein>
<dbReference type="UniPathway" id="UPA00193"/>
<evidence type="ECO:0000256" key="6">
    <source>
        <dbReference type="ARBA" id="ARBA00022898"/>
    </source>
</evidence>
<comment type="cofactor">
    <cofactor evidence="1 7 8">
        <name>pyridoxal 5'-phosphate</name>
        <dbReference type="ChEBI" id="CHEBI:597326"/>
    </cofactor>
</comment>
<dbReference type="Proteomes" id="UP000078046">
    <property type="component" value="Unassembled WGS sequence"/>
</dbReference>
<dbReference type="PANTHER" id="PTHR11680">
    <property type="entry name" value="SERINE HYDROXYMETHYLTRANSFERASE"/>
    <property type="match status" value="1"/>
</dbReference>
<dbReference type="Gene3D" id="3.90.1150.10">
    <property type="entry name" value="Aspartate Aminotransferase, domain 1"/>
    <property type="match status" value="1"/>
</dbReference>
<proteinExistence type="inferred from homology"/>
<dbReference type="PROSITE" id="PS00096">
    <property type="entry name" value="SHMT"/>
    <property type="match status" value="1"/>
</dbReference>
<dbReference type="InterPro" id="IPR015422">
    <property type="entry name" value="PyrdxlP-dep_Trfase_small"/>
</dbReference>
<dbReference type="PANTHER" id="PTHR11680:SF35">
    <property type="entry name" value="SERINE HYDROXYMETHYLTRANSFERASE 1"/>
    <property type="match status" value="1"/>
</dbReference>
<dbReference type="PIRSF" id="PIRSF000412">
    <property type="entry name" value="SHMT"/>
    <property type="match status" value="1"/>
</dbReference>
<dbReference type="SUPFAM" id="SSF53383">
    <property type="entry name" value="PLP-dependent transferases"/>
    <property type="match status" value="1"/>
</dbReference>
<comment type="caution">
    <text evidence="10">The sequence shown here is derived from an EMBL/GenBank/DDBJ whole genome shotgun (WGS) entry which is preliminary data.</text>
</comment>
<evidence type="ECO:0000256" key="8">
    <source>
        <dbReference type="RuleBase" id="RU000585"/>
    </source>
</evidence>
<evidence type="ECO:0000256" key="1">
    <source>
        <dbReference type="ARBA" id="ARBA00001933"/>
    </source>
</evidence>
<dbReference type="InterPro" id="IPR001085">
    <property type="entry name" value="Ser_HO-MeTrfase"/>
</dbReference>
<gene>
    <name evidence="10" type="ORF">A3Q56_02126</name>
</gene>
<dbReference type="NCBIfam" id="NF000586">
    <property type="entry name" value="PRK00011.1"/>
    <property type="match status" value="1"/>
</dbReference>
<evidence type="ECO:0000313" key="11">
    <source>
        <dbReference type="Proteomes" id="UP000078046"/>
    </source>
</evidence>
<dbReference type="Gene3D" id="3.40.640.10">
    <property type="entry name" value="Type I PLP-dependent aspartate aminotransferase-like (Major domain)"/>
    <property type="match status" value="1"/>
</dbReference>
<comment type="similarity">
    <text evidence="3 8">Belongs to the SHMT family.</text>
</comment>
<evidence type="ECO:0000256" key="7">
    <source>
        <dbReference type="PIRSR" id="PIRSR000412-50"/>
    </source>
</evidence>
<evidence type="ECO:0000259" key="9">
    <source>
        <dbReference type="Pfam" id="PF00464"/>
    </source>
</evidence>
<evidence type="ECO:0000256" key="4">
    <source>
        <dbReference type="ARBA" id="ARBA00022563"/>
    </source>
</evidence>
<dbReference type="GO" id="GO:0030170">
    <property type="term" value="F:pyridoxal phosphate binding"/>
    <property type="evidence" value="ECO:0007669"/>
    <property type="project" value="InterPro"/>
</dbReference>
<keyword evidence="5 8" id="KW-0808">Transferase</keyword>
<sequence>MECMGSCLTNKYSEGYPNARYYGGTENIDKMELLTQKRALQAFNLDSNLWGVNVQALSGSPANFAIYTALLNPHDRLMGLSLTDGGHLTHGHMTANRRISASSIYFESMSYGTLESGPIDYENLGKLSKRFLPKLIIAGASAYPMEINYKKFREICDNSECYLLSDISHIAGLLVGNVLKNSPFDYSDVVMTTTHKTLRGPRGALIFYRKGQRGINKDGSSIMYDLEGKINCAVFPTLQGGPHNNVIAGMCVCLKEAMSSDFKEYAQSVLQNAQTLAKSLKEYGYKLVCNGTETHLILLDLRPIKINGTKISLVCDNVCISLNKNSVSGDKSVINPSGIRLGTAAITSRGMDVEDVEQVSKFLHQGMLFYSSIQLSLEIQGDTKTLVEFKERMNQKVIISKMNELCSQVNEFAMKFDMPGFCIK</sequence>
<dbReference type="EMBL" id="LWCA01000186">
    <property type="protein sequence ID" value="OAF70114.1"/>
    <property type="molecule type" value="Genomic_DNA"/>
</dbReference>
<dbReference type="InterPro" id="IPR015421">
    <property type="entry name" value="PyrdxlP-dep_Trfase_major"/>
</dbReference>
<accession>A0A177B9K5</accession>
<keyword evidence="6 7" id="KW-0663">Pyridoxal phosphate</keyword>
<dbReference type="InterPro" id="IPR049943">
    <property type="entry name" value="Ser_HO-MeTrfase-like"/>
</dbReference>
<feature type="domain" description="Serine hydroxymethyltransferase-like" evidence="9">
    <location>
        <begin position="1"/>
        <end position="362"/>
    </location>
</feature>
<reference evidence="10 11" key="1">
    <citation type="submission" date="2016-04" db="EMBL/GenBank/DDBJ databases">
        <title>The genome of Intoshia linei affirms orthonectids as highly simplified spiralians.</title>
        <authorList>
            <person name="Mikhailov K.V."/>
            <person name="Slusarev G.S."/>
            <person name="Nikitin M.A."/>
            <person name="Logacheva M.D."/>
            <person name="Penin A."/>
            <person name="Aleoshin V."/>
            <person name="Panchin Y.V."/>
        </authorList>
    </citation>
    <scope>NUCLEOTIDE SEQUENCE [LARGE SCALE GENOMIC DNA]</scope>
    <source>
        <strain evidence="10">Intl2013</strain>
        <tissue evidence="10">Whole animal</tissue>
    </source>
</reference>
<dbReference type="GO" id="GO:0004372">
    <property type="term" value="F:glycine hydroxymethyltransferase activity"/>
    <property type="evidence" value="ECO:0007669"/>
    <property type="project" value="UniProtKB-EC"/>
</dbReference>
<dbReference type="InterPro" id="IPR019798">
    <property type="entry name" value="Ser_HO-MeTrfase_PLP_BS"/>
</dbReference>
<keyword evidence="4 8" id="KW-0554">One-carbon metabolism</keyword>
<dbReference type="OrthoDB" id="10265628at2759"/>
<dbReference type="GO" id="GO:0019264">
    <property type="term" value="P:glycine biosynthetic process from serine"/>
    <property type="evidence" value="ECO:0007669"/>
    <property type="project" value="InterPro"/>
</dbReference>
<comment type="pathway">
    <text evidence="2 8">One-carbon metabolism; tetrahydrofolate interconversion.</text>
</comment>
<keyword evidence="11" id="KW-1185">Reference proteome</keyword>
<dbReference type="CDD" id="cd00378">
    <property type="entry name" value="SHMT"/>
    <property type="match status" value="1"/>
</dbReference>
<comment type="catalytic activity">
    <reaction evidence="8">
        <text>(6R)-5,10-methylene-5,6,7,8-tetrahydrofolate + glycine + H2O = (6S)-5,6,7,8-tetrahydrofolate + L-serine</text>
        <dbReference type="Rhea" id="RHEA:15481"/>
        <dbReference type="ChEBI" id="CHEBI:15377"/>
        <dbReference type="ChEBI" id="CHEBI:15636"/>
        <dbReference type="ChEBI" id="CHEBI:33384"/>
        <dbReference type="ChEBI" id="CHEBI:57305"/>
        <dbReference type="ChEBI" id="CHEBI:57453"/>
        <dbReference type="EC" id="2.1.2.1"/>
    </reaction>
</comment>
<evidence type="ECO:0000256" key="2">
    <source>
        <dbReference type="ARBA" id="ARBA00004777"/>
    </source>
</evidence>
<dbReference type="InterPro" id="IPR039429">
    <property type="entry name" value="SHMT-like_dom"/>
</dbReference>
<evidence type="ECO:0000256" key="3">
    <source>
        <dbReference type="ARBA" id="ARBA00006376"/>
    </source>
</evidence>